<feature type="compositionally biased region" description="Low complexity" evidence="8">
    <location>
        <begin position="34"/>
        <end position="47"/>
    </location>
</feature>
<sequence length="884" mass="97255">MKTSISHHQKLRLSPAAITGLLLVVLSVGLPAAPSASPTTSGTSKPAQTPASSTGTDVIEREVYATRDQAGKFVIEQETISMTPSTTGTIEEVLRARSVAQFDLNSRNSELGGEITPPRFSIRGGSYYANNFMINGVSNNNYFGQGGFLDTNVAANSSPMGEAQAIFVNPDLIGAVVVYTDNVPVEYGGFTGGVFDAKIRDPKTDGFHASLNFGNYTRDSWTSQKFAESADPERTTNTNNHQPLFERYSFSASVEGPLTKNIAGFLSYSEVRSIVPVWDTLTPASKFKNHSINRNLLAKLTTYGLDDFHAALTTTYAPYEREWRASSSRKGSPLTSEGGGYSAMLEVEKKLPFGKLSGDVSYRDSDISRDTATNKTFSWANSATNAYANWGGSSATASEGNGGDYEQHQKTFAANAKLAVVEFGPKYFRNNITTGIQFKAIRMERETEDSLSFSWLAANSPSGANRMDPASTGDKENGVITGEQWLNYLVFYGASNKAVSQTEIAAYAEDKIKVERFTATAGIRVDHETFLGTTAWSPRLALNADVLNNGILNIFAGAARYTQSGVPSFKYVLFNNRTQVRQRRANYDAEWEPYQEVTSLPYNTGNLKAPHADAFNLGASTVWSGYVFRLDGSIRRHRDIIRSKPGSPGFTREYLNSGKADYKGVTFEIEKKTPDLGWAGQHNLLLSFTYAKTDSNSREDYAMEENEGGNFTPYFVIYNGELAPSDNLPATNFSTPLVVTFSDMASFWGGRVRLYNTLRFEKGGDGLAQTSRDPSKLPGDPDYNKYYILNDGRDPSQGGAYASSIPTNQARAVYFYTNRKYDNIIFWDMSLDYDVVQTRAGTLTLQLRLTNILNRHDHVDTSIDASGDIYTAGRQLYAGIQYKF</sequence>
<evidence type="ECO:0000256" key="3">
    <source>
        <dbReference type="ARBA" id="ARBA00022452"/>
    </source>
</evidence>
<keyword evidence="4 7" id="KW-0812">Transmembrane</keyword>
<keyword evidence="6 7" id="KW-0998">Cell outer membrane</keyword>
<keyword evidence="2 7" id="KW-0813">Transport</keyword>
<organism evidence="9 10">
    <name type="scientific">Termitidicoccus mucosus</name>
    <dbReference type="NCBI Taxonomy" id="1184151"/>
    <lineage>
        <taxon>Bacteria</taxon>
        <taxon>Pseudomonadati</taxon>
        <taxon>Verrucomicrobiota</taxon>
        <taxon>Opitutia</taxon>
        <taxon>Opitutales</taxon>
        <taxon>Opitutaceae</taxon>
        <taxon>Termitidicoccus</taxon>
    </lineage>
</organism>
<evidence type="ECO:0000256" key="8">
    <source>
        <dbReference type="SAM" id="MobiDB-lite"/>
    </source>
</evidence>
<feature type="region of interest" description="Disordered" evidence="8">
    <location>
        <begin position="34"/>
        <end position="57"/>
    </location>
</feature>
<dbReference type="RefSeq" id="WP_068769392.1">
    <property type="nucleotide sequence ID" value="NZ_CP109796.1"/>
</dbReference>
<name>A0A178ILD8_9BACT</name>
<dbReference type="AlphaFoldDB" id="A0A178ILD8"/>
<evidence type="ECO:0000256" key="1">
    <source>
        <dbReference type="ARBA" id="ARBA00004571"/>
    </source>
</evidence>
<keyword evidence="5 7" id="KW-0472">Membrane</keyword>
<comment type="caution">
    <text evidence="9">The sequence shown here is derived from an EMBL/GenBank/DDBJ whole genome shotgun (WGS) entry which is preliminary data.</text>
</comment>
<dbReference type="Proteomes" id="UP000078486">
    <property type="component" value="Unassembled WGS sequence"/>
</dbReference>
<evidence type="ECO:0000313" key="10">
    <source>
        <dbReference type="Proteomes" id="UP000078486"/>
    </source>
</evidence>
<dbReference type="PROSITE" id="PS52016">
    <property type="entry name" value="TONB_DEPENDENT_REC_3"/>
    <property type="match status" value="1"/>
</dbReference>
<dbReference type="Gene3D" id="2.40.170.20">
    <property type="entry name" value="TonB-dependent receptor, beta-barrel domain"/>
    <property type="match status" value="1"/>
</dbReference>
<comment type="similarity">
    <text evidence="7">Belongs to the TonB-dependent receptor family.</text>
</comment>
<proteinExistence type="inferred from homology"/>
<keyword evidence="3 7" id="KW-1134">Transmembrane beta strand</keyword>
<accession>A0A178ILD8</accession>
<reference evidence="9 10" key="1">
    <citation type="submission" date="2016-01" db="EMBL/GenBank/DDBJ databases">
        <title>High potential of lignocellulose degradation of a new Verrucomicrobia species.</title>
        <authorList>
            <person name="Wang Y."/>
            <person name="Shi Y."/>
            <person name="Qiu Z."/>
            <person name="Liu S."/>
            <person name="Yang H."/>
        </authorList>
    </citation>
    <scope>NUCLEOTIDE SEQUENCE [LARGE SCALE GENOMIC DNA]</scope>
    <source>
        <strain evidence="9 10">TSB47</strain>
    </source>
</reference>
<dbReference type="STRING" id="1184151.AW736_06570"/>
<comment type="subcellular location">
    <subcellularLocation>
        <location evidence="1 7">Cell outer membrane</location>
        <topology evidence="1 7">Multi-pass membrane protein</topology>
    </subcellularLocation>
</comment>
<dbReference type="InterPro" id="IPR036942">
    <property type="entry name" value="Beta-barrel_TonB_sf"/>
</dbReference>
<dbReference type="OrthoDB" id="9766643at2"/>
<evidence type="ECO:0000313" key="9">
    <source>
        <dbReference type="EMBL" id="OAM90703.1"/>
    </source>
</evidence>
<dbReference type="PROSITE" id="PS01156">
    <property type="entry name" value="TONB_DEPENDENT_REC_2"/>
    <property type="match status" value="1"/>
</dbReference>
<evidence type="ECO:0000256" key="2">
    <source>
        <dbReference type="ARBA" id="ARBA00022448"/>
    </source>
</evidence>
<dbReference type="InterPro" id="IPR039426">
    <property type="entry name" value="TonB-dep_rcpt-like"/>
</dbReference>
<evidence type="ECO:0000256" key="7">
    <source>
        <dbReference type="PROSITE-ProRule" id="PRU01360"/>
    </source>
</evidence>
<dbReference type="SUPFAM" id="SSF56935">
    <property type="entry name" value="Porins"/>
    <property type="match status" value="1"/>
</dbReference>
<evidence type="ECO:0000256" key="6">
    <source>
        <dbReference type="ARBA" id="ARBA00023237"/>
    </source>
</evidence>
<protein>
    <submittedName>
        <fullName evidence="9">Uncharacterized protein</fullName>
    </submittedName>
</protein>
<keyword evidence="10" id="KW-1185">Reference proteome</keyword>
<dbReference type="InterPro" id="IPR010917">
    <property type="entry name" value="TonB_rcpt_CS"/>
</dbReference>
<dbReference type="EMBL" id="LRRQ01000050">
    <property type="protein sequence ID" value="OAM90703.1"/>
    <property type="molecule type" value="Genomic_DNA"/>
</dbReference>
<evidence type="ECO:0000256" key="4">
    <source>
        <dbReference type="ARBA" id="ARBA00022692"/>
    </source>
</evidence>
<gene>
    <name evidence="9" type="ORF">AW736_06570</name>
</gene>
<evidence type="ECO:0000256" key="5">
    <source>
        <dbReference type="ARBA" id="ARBA00023136"/>
    </source>
</evidence>
<dbReference type="GO" id="GO:0009279">
    <property type="term" value="C:cell outer membrane"/>
    <property type="evidence" value="ECO:0007669"/>
    <property type="project" value="UniProtKB-SubCell"/>
</dbReference>